<dbReference type="GO" id="GO:0005886">
    <property type="term" value="C:plasma membrane"/>
    <property type="evidence" value="ECO:0007669"/>
    <property type="project" value="TreeGrafter"/>
</dbReference>
<organism evidence="3">
    <name type="scientific">marine metagenome</name>
    <dbReference type="NCBI Taxonomy" id="408172"/>
    <lineage>
        <taxon>unclassified sequences</taxon>
        <taxon>metagenomes</taxon>
        <taxon>ecological metagenomes</taxon>
    </lineage>
</organism>
<dbReference type="Pfam" id="PF04413">
    <property type="entry name" value="Glycos_transf_N"/>
    <property type="match status" value="1"/>
</dbReference>
<accession>A0A381QKP9</accession>
<evidence type="ECO:0000259" key="2">
    <source>
        <dbReference type="Pfam" id="PF04413"/>
    </source>
</evidence>
<evidence type="ECO:0000256" key="1">
    <source>
        <dbReference type="ARBA" id="ARBA00022679"/>
    </source>
</evidence>
<dbReference type="SUPFAM" id="SSF53756">
    <property type="entry name" value="UDP-Glycosyltransferase/glycogen phosphorylase"/>
    <property type="match status" value="1"/>
</dbReference>
<dbReference type="GO" id="GO:0016740">
    <property type="term" value="F:transferase activity"/>
    <property type="evidence" value="ECO:0007669"/>
    <property type="project" value="UniProtKB-KW"/>
</dbReference>
<feature type="domain" description="3-deoxy-D-manno-octulosonic-acid transferase N-terminal" evidence="2">
    <location>
        <begin position="45"/>
        <end position="211"/>
    </location>
</feature>
<keyword evidence="1" id="KW-0808">Transferase</keyword>
<dbReference type="EMBL" id="UINC01001360">
    <property type="protein sequence ID" value="SUZ78597.1"/>
    <property type="molecule type" value="Genomic_DNA"/>
</dbReference>
<dbReference type="InterPro" id="IPR038107">
    <property type="entry name" value="Glycos_transf_N_sf"/>
</dbReference>
<dbReference type="AlphaFoldDB" id="A0A381QKP9"/>
<dbReference type="PANTHER" id="PTHR42755">
    <property type="entry name" value="3-DEOXY-MANNO-OCTULOSONATE CYTIDYLYLTRANSFERASE"/>
    <property type="match status" value="1"/>
</dbReference>
<sequence>MLRGRILYRFLVGVARFTAPILANGTGKISRGLKGKLVAHKVLARWGEEKRDPHRPTVWVHAPSVGESLQACAVIEALRARFPRVQVVFTHFSPSAAEFAGRMPVEVSAYLPWDLRETTGRVLEAVQPDLLIFSKTEVWPVLVDEAQKRSVPVALVGGSVPSNAGRLRQPMRTFLRATWQRLAVACAIADADAHRLQSLGVLPGVISVTGDPAVDAVAQRVLDVDATAAHLAPFHSNHRPTVIAGSTWSADLKRLLVALEIIRRVVGEVRVVIAPHEPSELGVTNLREWLEKKSWSTRTLEEVESSASVNGVDAVIVDRVGVLPDLYTVGHVGYVGGGFHRAGVHSVIEPAAAQLPVIFGPHYRNSSAAIDLLKGGAAKVITDAEGLADSLLGWLEDTKEHGDATNRAFGYIQTHRGGAERTVDALAHLLGP</sequence>
<protein>
    <recommendedName>
        <fullName evidence="2">3-deoxy-D-manno-octulosonic-acid transferase N-terminal domain-containing protein</fullName>
    </recommendedName>
</protein>
<evidence type="ECO:0000313" key="3">
    <source>
        <dbReference type="EMBL" id="SUZ78597.1"/>
    </source>
</evidence>
<dbReference type="GO" id="GO:0009245">
    <property type="term" value="P:lipid A biosynthetic process"/>
    <property type="evidence" value="ECO:0007669"/>
    <property type="project" value="TreeGrafter"/>
</dbReference>
<dbReference type="Gene3D" id="3.40.50.2000">
    <property type="entry name" value="Glycogen Phosphorylase B"/>
    <property type="match status" value="1"/>
</dbReference>
<proteinExistence type="predicted"/>
<dbReference type="InterPro" id="IPR007507">
    <property type="entry name" value="Glycos_transf_N"/>
</dbReference>
<name>A0A381QKP9_9ZZZZ</name>
<reference evidence="3" key="1">
    <citation type="submission" date="2018-05" db="EMBL/GenBank/DDBJ databases">
        <authorList>
            <person name="Lanie J.A."/>
            <person name="Ng W.-L."/>
            <person name="Kazmierczak K.M."/>
            <person name="Andrzejewski T.M."/>
            <person name="Davidsen T.M."/>
            <person name="Wayne K.J."/>
            <person name="Tettelin H."/>
            <person name="Glass J.I."/>
            <person name="Rusch D."/>
            <person name="Podicherti R."/>
            <person name="Tsui H.-C.T."/>
            <person name="Winkler M.E."/>
        </authorList>
    </citation>
    <scope>NUCLEOTIDE SEQUENCE</scope>
</reference>
<dbReference type="Gene3D" id="3.40.50.11720">
    <property type="entry name" value="3-Deoxy-D-manno-octulosonic-acid transferase, N-terminal domain"/>
    <property type="match status" value="1"/>
</dbReference>
<dbReference type="InterPro" id="IPR039901">
    <property type="entry name" value="Kdotransferase"/>
</dbReference>
<dbReference type="PANTHER" id="PTHR42755:SF1">
    <property type="entry name" value="3-DEOXY-D-MANNO-OCTULOSONIC ACID TRANSFERASE, MITOCHONDRIAL-RELATED"/>
    <property type="match status" value="1"/>
</dbReference>
<gene>
    <name evidence="3" type="ORF">METZ01_LOCUS31451</name>
</gene>